<dbReference type="AlphaFoldDB" id="A0A0J7L1W6"/>
<dbReference type="PaxDb" id="67767-A0A0J7L1W6"/>
<evidence type="ECO:0000313" key="1">
    <source>
        <dbReference type="EMBL" id="KMQ96469.1"/>
    </source>
</evidence>
<dbReference type="Proteomes" id="UP000036403">
    <property type="component" value="Unassembled WGS sequence"/>
</dbReference>
<keyword evidence="1" id="KW-0808">Transferase</keyword>
<keyword evidence="1" id="KW-0695">RNA-directed DNA polymerase</keyword>
<comment type="caution">
    <text evidence="1">The sequence shown here is derived from an EMBL/GenBank/DDBJ whole genome shotgun (WGS) entry which is preliminary data.</text>
</comment>
<dbReference type="OrthoDB" id="407509at2759"/>
<protein>
    <submittedName>
        <fullName evidence="1">Rna-directed dna polymerase from mobile element jockey-like protein</fullName>
    </submittedName>
</protein>
<name>A0A0J7L1W6_LASNI</name>
<accession>A0A0J7L1W6</accession>
<organism evidence="1 2">
    <name type="scientific">Lasius niger</name>
    <name type="common">Black garden ant</name>
    <dbReference type="NCBI Taxonomy" id="67767"/>
    <lineage>
        <taxon>Eukaryota</taxon>
        <taxon>Metazoa</taxon>
        <taxon>Ecdysozoa</taxon>
        <taxon>Arthropoda</taxon>
        <taxon>Hexapoda</taxon>
        <taxon>Insecta</taxon>
        <taxon>Pterygota</taxon>
        <taxon>Neoptera</taxon>
        <taxon>Endopterygota</taxon>
        <taxon>Hymenoptera</taxon>
        <taxon>Apocrita</taxon>
        <taxon>Aculeata</taxon>
        <taxon>Formicoidea</taxon>
        <taxon>Formicidae</taxon>
        <taxon>Formicinae</taxon>
        <taxon>Lasius</taxon>
        <taxon>Lasius</taxon>
    </lineage>
</organism>
<reference evidence="1 2" key="1">
    <citation type="submission" date="2015-04" db="EMBL/GenBank/DDBJ databases">
        <title>Lasius niger genome sequencing.</title>
        <authorList>
            <person name="Konorov E.A."/>
            <person name="Nikitin M.A."/>
            <person name="Kirill M.V."/>
            <person name="Chang P."/>
        </authorList>
    </citation>
    <scope>NUCLEOTIDE SEQUENCE [LARGE SCALE GENOMIC DNA]</scope>
    <source>
        <tissue evidence="1">Whole</tissue>
    </source>
</reference>
<keyword evidence="1" id="KW-0548">Nucleotidyltransferase</keyword>
<keyword evidence="2" id="KW-1185">Reference proteome</keyword>
<evidence type="ECO:0000313" key="2">
    <source>
        <dbReference type="Proteomes" id="UP000036403"/>
    </source>
</evidence>
<dbReference type="GO" id="GO:0003964">
    <property type="term" value="F:RNA-directed DNA polymerase activity"/>
    <property type="evidence" value="ECO:0007669"/>
    <property type="project" value="UniProtKB-KW"/>
</dbReference>
<gene>
    <name evidence="1" type="ORF">RF55_3241</name>
</gene>
<proteinExistence type="predicted"/>
<dbReference type="EMBL" id="LBMM01001348">
    <property type="protein sequence ID" value="KMQ96469.1"/>
    <property type="molecule type" value="Genomic_DNA"/>
</dbReference>
<sequence>MIRNRRKDINENYTTTKISAEDWYKHFKNMYDQIPTGDELTGRQTEENTIRIETEDIMKALKNLRGRKAPGLDGIPNELLGARN</sequence>